<gene>
    <name evidence="2" type="ORF">OPS25_01090</name>
</gene>
<dbReference type="Pfam" id="PF04338">
    <property type="entry name" value="DUF481"/>
    <property type="match status" value="1"/>
</dbReference>
<comment type="caution">
    <text evidence="2">The sequence shown here is derived from an EMBL/GenBank/DDBJ whole genome shotgun (WGS) entry which is preliminary data.</text>
</comment>
<dbReference type="Proteomes" id="UP001142810">
    <property type="component" value="Unassembled WGS sequence"/>
</dbReference>
<dbReference type="RefSeq" id="WP_265615799.1">
    <property type="nucleotide sequence ID" value="NZ_JAPFRD010000002.1"/>
</dbReference>
<proteinExistence type="predicted"/>
<evidence type="ECO:0000313" key="2">
    <source>
        <dbReference type="EMBL" id="MCW8107098.1"/>
    </source>
</evidence>
<dbReference type="InterPro" id="IPR007433">
    <property type="entry name" value="DUF481"/>
</dbReference>
<dbReference type="EMBL" id="JAPFRD010000002">
    <property type="protein sequence ID" value="MCW8107098.1"/>
    <property type="molecule type" value="Genomic_DNA"/>
</dbReference>
<feature type="signal peptide" evidence="1">
    <location>
        <begin position="1"/>
        <end position="25"/>
    </location>
</feature>
<accession>A0ABT3P2W7</accession>
<evidence type="ECO:0000313" key="3">
    <source>
        <dbReference type="Proteomes" id="UP001142810"/>
    </source>
</evidence>
<keyword evidence="3" id="KW-1185">Reference proteome</keyword>
<keyword evidence="1" id="KW-0732">Signal</keyword>
<protein>
    <submittedName>
        <fullName evidence="2">DUF481 domain-containing protein</fullName>
    </submittedName>
</protein>
<name>A0ABT3P2W7_9ALTE</name>
<sequence>MQDSFAIRLVAFTMLSFCLLPSAQAAKDRNLIRTLYHPDMIPDVDEEAPHFTMDGEVGILFATGNSDSTTIKGGIVSEHETRWWSNRYFGELLYKESEVERKGEKQREVTAERVFGYAQLDYKLNHRDRRLFIYGDYENDDFNGFHYRSSIASGWSHQLWQHEVSAFRYSIGPGYSLVSVEEDTETSINSGLIARASVEYRYFWTTGAKFRQFASIEAGGHNIRSRSESAVTAKIFDSLALKFAVTLTHETNTPEDVAELNTESSISLIYRFF</sequence>
<evidence type="ECO:0000256" key="1">
    <source>
        <dbReference type="SAM" id="SignalP"/>
    </source>
</evidence>
<organism evidence="2 3">
    <name type="scientific">Alteromonas aquimaris</name>
    <dbReference type="NCBI Taxonomy" id="2998417"/>
    <lineage>
        <taxon>Bacteria</taxon>
        <taxon>Pseudomonadati</taxon>
        <taxon>Pseudomonadota</taxon>
        <taxon>Gammaproteobacteria</taxon>
        <taxon>Alteromonadales</taxon>
        <taxon>Alteromonadaceae</taxon>
        <taxon>Alteromonas/Salinimonas group</taxon>
        <taxon>Alteromonas</taxon>
    </lineage>
</organism>
<reference evidence="2" key="1">
    <citation type="submission" date="2022-11" db="EMBL/GenBank/DDBJ databases">
        <title>Alteromonas sp. nov., isolated from sea water of the Qingdao.</title>
        <authorList>
            <person name="Wang Q."/>
        </authorList>
    </citation>
    <scope>NUCLEOTIDE SEQUENCE</scope>
    <source>
        <strain evidence="2">ASW11-7</strain>
    </source>
</reference>
<feature type="chain" id="PRO_5046547212" evidence="1">
    <location>
        <begin position="26"/>
        <end position="273"/>
    </location>
</feature>